<name>A0AAE1U948_9EUCA</name>
<organism evidence="1 2">
    <name type="scientific">Petrolisthes manimaculis</name>
    <dbReference type="NCBI Taxonomy" id="1843537"/>
    <lineage>
        <taxon>Eukaryota</taxon>
        <taxon>Metazoa</taxon>
        <taxon>Ecdysozoa</taxon>
        <taxon>Arthropoda</taxon>
        <taxon>Crustacea</taxon>
        <taxon>Multicrustacea</taxon>
        <taxon>Malacostraca</taxon>
        <taxon>Eumalacostraca</taxon>
        <taxon>Eucarida</taxon>
        <taxon>Decapoda</taxon>
        <taxon>Pleocyemata</taxon>
        <taxon>Anomura</taxon>
        <taxon>Galatheoidea</taxon>
        <taxon>Porcellanidae</taxon>
        <taxon>Petrolisthes</taxon>
    </lineage>
</organism>
<comment type="caution">
    <text evidence="1">The sequence shown here is derived from an EMBL/GenBank/DDBJ whole genome shotgun (WGS) entry which is preliminary data.</text>
</comment>
<evidence type="ECO:0000313" key="1">
    <source>
        <dbReference type="EMBL" id="KAK4312441.1"/>
    </source>
</evidence>
<reference evidence="1" key="1">
    <citation type="submission" date="2023-11" db="EMBL/GenBank/DDBJ databases">
        <title>Genome assemblies of two species of porcelain crab, Petrolisthes cinctipes and Petrolisthes manimaculis (Anomura: Porcellanidae).</title>
        <authorList>
            <person name="Angst P."/>
        </authorList>
    </citation>
    <scope>NUCLEOTIDE SEQUENCE</scope>
    <source>
        <strain evidence="1">PB745_02</strain>
        <tissue evidence="1">Gill</tissue>
    </source>
</reference>
<dbReference type="EMBL" id="JAWZYT010001410">
    <property type="protein sequence ID" value="KAK4312441.1"/>
    <property type="molecule type" value="Genomic_DNA"/>
</dbReference>
<sequence length="85" mass="9886">MRGGRDMGLVEPFVSRDTSRRMSMSNLFLFRLHNLRREEGRKKKTRRTGFHDCTNLLTLAPSRLYEKAPLTPTDSLDELASHIPR</sequence>
<accession>A0AAE1U948</accession>
<gene>
    <name evidence="1" type="ORF">Pmani_016129</name>
</gene>
<keyword evidence="2" id="KW-1185">Reference proteome</keyword>
<evidence type="ECO:0000313" key="2">
    <source>
        <dbReference type="Proteomes" id="UP001292094"/>
    </source>
</evidence>
<dbReference type="AlphaFoldDB" id="A0AAE1U948"/>
<proteinExistence type="predicted"/>
<dbReference type="Proteomes" id="UP001292094">
    <property type="component" value="Unassembled WGS sequence"/>
</dbReference>
<protein>
    <submittedName>
        <fullName evidence="1">Uncharacterized protein</fullName>
    </submittedName>
</protein>